<dbReference type="PANTHER" id="PTHR12250">
    <property type="entry name" value="PHOSPHATIDYLINOSITOL GLYCAN, CLASS N"/>
    <property type="match status" value="1"/>
</dbReference>
<sequence>MTMHFFFLNTGSWMEIGNSISHFGIMSAQAVFVLLLFALTNVYTKDICIGSVERSSRKAI</sequence>
<dbReference type="EMBL" id="PDCK01000045">
    <property type="protein sequence ID" value="PRQ19649.1"/>
    <property type="molecule type" value="Genomic_DNA"/>
</dbReference>
<dbReference type="STRING" id="74649.A0A2P6PCJ3"/>
<dbReference type="Gramene" id="PRQ19649">
    <property type="protein sequence ID" value="PRQ19649"/>
    <property type="gene ID" value="RchiOBHm_Chr7g0219551"/>
</dbReference>
<dbReference type="GO" id="GO:0006506">
    <property type="term" value="P:GPI anchor biosynthetic process"/>
    <property type="evidence" value="ECO:0007669"/>
    <property type="project" value="UniProtKB-UniPathway"/>
</dbReference>
<comment type="pathway">
    <text evidence="1">Glycolipid biosynthesis; glycosylphosphatidylinositol-anchor biosynthesis.</text>
</comment>
<name>A0A2P6PCJ3_ROSCH</name>
<accession>A0A2P6PCJ3</accession>
<dbReference type="UniPathway" id="UPA00196"/>
<dbReference type="GO" id="GO:0051377">
    <property type="term" value="F:mannose-ethanolamine phosphotransferase activity"/>
    <property type="evidence" value="ECO:0007669"/>
    <property type="project" value="UniProtKB-UniRule"/>
</dbReference>
<organism evidence="2 3">
    <name type="scientific">Rosa chinensis</name>
    <name type="common">China rose</name>
    <dbReference type="NCBI Taxonomy" id="74649"/>
    <lineage>
        <taxon>Eukaryota</taxon>
        <taxon>Viridiplantae</taxon>
        <taxon>Streptophyta</taxon>
        <taxon>Embryophyta</taxon>
        <taxon>Tracheophyta</taxon>
        <taxon>Spermatophyta</taxon>
        <taxon>Magnoliopsida</taxon>
        <taxon>eudicotyledons</taxon>
        <taxon>Gunneridae</taxon>
        <taxon>Pentapetalae</taxon>
        <taxon>rosids</taxon>
        <taxon>fabids</taxon>
        <taxon>Rosales</taxon>
        <taxon>Rosaceae</taxon>
        <taxon>Rosoideae</taxon>
        <taxon>Rosoideae incertae sedis</taxon>
        <taxon>Rosa</taxon>
    </lineage>
</organism>
<dbReference type="Proteomes" id="UP000238479">
    <property type="component" value="Chromosome 7"/>
</dbReference>
<comment type="similarity">
    <text evidence="1">Belongs to the PIGG/PIGN/PIGO family. PIGN subfamily.</text>
</comment>
<keyword evidence="3" id="KW-1185">Reference proteome</keyword>
<keyword evidence="1" id="KW-0337">GPI-anchor biosynthesis</keyword>
<dbReference type="GO" id="GO:0005789">
    <property type="term" value="C:endoplasmic reticulum membrane"/>
    <property type="evidence" value="ECO:0007669"/>
    <property type="project" value="UniProtKB-SubCell"/>
</dbReference>
<evidence type="ECO:0000256" key="1">
    <source>
        <dbReference type="RuleBase" id="RU367138"/>
    </source>
</evidence>
<protein>
    <recommendedName>
        <fullName evidence="1">GPI ethanolamine phosphate transferase 1</fullName>
        <ecNumber evidence="1">2.-.-.-</ecNumber>
    </recommendedName>
</protein>
<keyword evidence="1 2" id="KW-0808">Transferase</keyword>
<proteinExistence type="inferred from homology"/>
<evidence type="ECO:0000313" key="2">
    <source>
        <dbReference type="EMBL" id="PRQ19649.1"/>
    </source>
</evidence>
<dbReference type="InterPro" id="IPR007070">
    <property type="entry name" value="GPI_EtnP_transferase_1"/>
</dbReference>
<gene>
    <name evidence="2" type="ORF">RchiOBHm_Chr7g0219551</name>
</gene>
<comment type="subcellular location">
    <subcellularLocation>
        <location evidence="1">Endoplasmic reticulum membrane</location>
        <topology evidence="1">Multi-pass membrane protein</topology>
    </subcellularLocation>
</comment>
<dbReference type="PANTHER" id="PTHR12250:SF0">
    <property type="entry name" value="GPI ETHANOLAMINE PHOSPHATE TRANSFERASE 1"/>
    <property type="match status" value="1"/>
</dbReference>
<comment type="caution">
    <text evidence="2">The sequence shown here is derived from an EMBL/GenBank/DDBJ whole genome shotgun (WGS) entry which is preliminary data.</text>
</comment>
<reference evidence="2 3" key="1">
    <citation type="journal article" date="2018" name="Nat. Genet.">
        <title>The Rosa genome provides new insights in the design of modern roses.</title>
        <authorList>
            <person name="Bendahmane M."/>
        </authorList>
    </citation>
    <scope>NUCLEOTIDE SEQUENCE [LARGE SCALE GENOMIC DNA]</scope>
    <source>
        <strain evidence="3">cv. Old Blush</strain>
    </source>
</reference>
<comment type="function">
    <text evidence="1">Ethanolamine phosphate transferase involved in glycosylphosphatidylinositol-anchor biosynthesis. Transfers ethanolamine phosphate to the first alpha-1,4-linked mannose of the glycosylphosphatidylinositol precursor of GPI-anchor.</text>
</comment>
<dbReference type="AlphaFoldDB" id="A0A2P6PCJ3"/>
<keyword evidence="1" id="KW-0256">Endoplasmic reticulum</keyword>
<dbReference type="EC" id="2.-.-.-" evidence="1"/>
<evidence type="ECO:0000313" key="3">
    <source>
        <dbReference type="Proteomes" id="UP000238479"/>
    </source>
</evidence>